<dbReference type="Proteomes" id="UP000230423">
    <property type="component" value="Unassembled WGS sequence"/>
</dbReference>
<evidence type="ECO:0000259" key="1">
    <source>
        <dbReference type="Pfam" id="PF00188"/>
    </source>
</evidence>
<dbReference type="CDD" id="cd05380">
    <property type="entry name" value="CAP_euk"/>
    <property type="match status" value="1"/>
</dbReference>
<evidence type="ECO:0000313" key="3">
    <source>
        <dbReference type="Proteomes" id="UP000230423"/>
    </source>
</evidence>
<dbReference type="SUPFAM" id="SSF55797">
    <property type="entry name" value="PR-1-like"/>
    <property type="match status" value="1"/>
</dbReference>
<protein>
    <recommendedName>
        <fullName evidence="1">SCP domain-containing protein</fullName>
    </recommendedName>
</protein>
<proteinExistence type="predicted"/>
<dbReference type="Pfam" id="PF00188">
    <property type="entry name" value="CAP"/>
    <property type="match status" value="1"/>
</dbReference>
<sequence>MDITDEGVYLPEEKLKENQEYDCDLEKKAAHQDLCTKIPPRTDFEPRGRNYAYITTPILNFRPVISPEDALLTAMREWWDTHLRYRGLHGITPQKKDYRLLPFLMMANGRTEAVGCAVDLCYVDKNFNATHKYYAVLCFYGKP</sequence>
<organism evidence="2 3">
    <name type="scientific">Teladorsagia circumcincta</name>
    <name type="common">Brown stomach worm</name>
    <name type="synonym">Ostertagia circumcincta</name>
    <dbReference type="NCBI Taxonomy" id="45464"/>
    <lineage>
        <taxon>Eukaryota</taxon>
        <taxon>Metazoa</taxon>
        <taxon>Ecdysozoa</taxon>
        <taxon>Nematoda</taxon>
        <taxon>Chromadorea</taxon>
        <taxon>Rhabditida</taxon>
        <taxon>Rhabditina</taxon>
        <taxon>Rhabditomorpha</taxon>
        <taxon>Strongyloidea</taxon>
        <taxon>Trichostrongylidae</taxon>
        <taxon>Teladorsagia</taxon>
    </lineage>
</organism>
<feature type="domain" description="SCP" evidence="1">
    <location>
        <begin position="20"/>
        <end position="133"/>
    </location>
</feature>
<dbReference type="AlphaFoldDB" id="A0A2G9TS19"/>
<dbReference type="EMBL" id="KZ355823">
    <property type="protein sequence ID" value="PIO60262.1"/>
    <property type="molecule type" value="Genomic_DNA"/>
</dbReference>
<dbReference type="Gene3D" id="3.40.33.10">
    <property type="entry name" value="CAP"/>
    <property type="match status" value="1"/>
</dbReference>
<evidence type="ECO:0000313" key="2">
    <source>
        <dbReference type="EMBL" id="PIO60262.1"/>
    </source>
</evidence>
<keyword evidence="3" id="KW-1185">Reference proteome</keyword>
<dbReference type="OrthoDB" id="5850569at2759"/>
<name>A0A2G9TS19_TELCI</name>
<dbReference type="InterPro" id="IPR014044">
    <property type="entry name" value="CAP_dom"/>
</dbReference>
<gene>
    <name evidence="2" type="ORF">TELCIR_18246</name>
</gene>
<reference evidence="2 3" key="1">
    <citation type="submission" date="2015-09" db="EMBL/GenBank/DDBJ databases">
        <title>Draft genome of the parasitic nematode Teladorsagia circumcincta isolate WARC Sus (inbred).</title>
        <authorList>
            <person name="Mitreva M."/>
        </authorList>
    </citation>
    <scope>NUCLEOTIDE SEQUENCE [LARGE SCALE GENOMIC DNA]</scope>
    <source>
        <strain evidence="2 3">S</strain>
    </source>
</reference>
<feature type="non-terminal residue" evidence="2">
    <location>
        <position position="143"/>
    </location>
</feature>
<dbReference type="InterPro" id="IPR035940">
    <property type="entry name" value="CAP_sf"/>
</dbReference>
<accession>A0A2G9TS19</accession>